<dbReference type="SUPFAM" id="SSF52283">
    <property type="entry name" value="Formate/glycerate dehydrogenase catalytic domain-like"/>
    <property type="match status" value="1"/>
</dbReference>
<dbReference type="Pfam" id="PF00670">
    <property type="entry name" value="AdoHcyase_NAD"/>
    <property type="match status" value="1"/>
</dbReference>
<dbReference type="SUPFAM" id="SSF51735">
    <property type="entry name" value="NAD(P)-binding Rossmann-fold domains"/>
    <property type="match status" value="1"/>
</dbReference>
<dbReference type="Gene3D" id="3.40.50.720">
    <property type="entry name" value="NAD(P)-binding Rossmann-like Domain"/>
    <property type="match status" value="1"/>
</dbReference>
<comment type="cofactor">
    <cofactor evidence="1">
        <name>NAD(+)</name>
        <dbReference type="ChEBI" id="CHEBI:57540"/>
    </cofactor>
</comment>
<dbReference type="InterPro" id="IPR015878">
    <property type="entry name" value="Ado_hCys_hydrolase_NAD-bd"/>
</dbReference>
<dbReference type="Gene3D" id="3.40.50.1480">
    <property type="entry name" value="Adenosylhomocysteinase-like"/>
    <property type="match status" value="1"/>
</dbReference>
<keyword evidence="4" id="KW-0520">NAD</keyword>
<dbReference type="PROSITE" id="PS00739">
    <property type="entry name" value="ADOHCYASE_2"/>
    <property type="match status" value="1"/>
</dbReference>
<dbReference type="RefSeq" id="WP_316001438.1">
    <property type="nucleotide sequence ID" value="NZ_JAWDIU010000003.1"/>
</dbReference>
<feature type="domain" description="S-adenosyl-L-homocysteine hydrolase NAD binding" evidence="5">
    <location>
        <begin position="169"/>
        <end position="326"/>
    </location>
</feature>
<evidence type="ECO:0000256" key="2">
    <source>
        <dbReference type="ARBA" id="ARBA00007122"/>
    </source>
</evidence>
<dbReference type="NCBIfam" id="NF004005">
    <property type="entry name" value="PRK05476.2-3"/>
    <property type="match status" value="1"/>
</dbReference>
<evidence type="ECO:0000259" key="5">
    <source>
        <dbReference type="SMART" id="SM00997"/>
    </source>
</evidence>
<name>A0ABU3RWB5_9MICO</name>
<keyword evidence="7" id="KW-1185">Reference proteome</keyword>
<organism evidence="6 7">
    <name type="scientific">Microbacterium algihabitans</name>
    <dbReference type="NCBI Taxonomy" id="3075992"/>
    <lineage>
        <taxon>Bacteria</taxon>
        <taxon>Bacillati</taxon>
        <taxon>Actinomycetota</taxon>
        <taxon>Actinomycetes</taxon>
        <taxon>Micrococcales</taxon>
        <taxon>Microbacteriaceae</taxon>
        <taxon>Microbacterium</taxon>
    </lineage>
</organism>
<dbReference type="PANTHER" id="PTHR23420">
    <property type="entry name" value="ADENOSYLHOMOCYSTEINASE"/>
    <property type="match status" value="1"/>
</dbReference>
<accession>A0ABU3RWB5</accession>
<dbReference type="InterPro" id="IPR042172">
    <property type="entry name" value="Adenosylhomocyst_ase-like_sf"/>
</dbReference>
<protein>
    <submittedName>
        <fullName evidence="6">Adenosylhomocysteinase</fullName>
    </submittedName>
</protein>
<dbReference type="InterPro" id="IPR000043">
    <property type="entry name" value="Adenosylhomocysteinase-like"/>
</dbReference>
<dbReference type="EMBL" id="JAWDIU010000003">
    <property type="protein sequence ID" value="MDU0327180.1"/>
    <property type="molecule type" value="Genomic_DNA"/>
</dbReference>
<evidence type="ECO:0000313" key="7">
    <source>
        <dbReference type="Proteomes" id="UP001256673"/>
    </source>
</evidence>
<evidence type="ECO:0000256" key="1">
    <source>
        <dbReference type="ARBA" id="ARBA00001911"/>
    </source>
</evidence>
<reference evidence="6 7" key="1">
    <citation type="submission" date="2023-09" db="EMBL/GenBank/DDBJ databases">
        <title>Microbacterium fusihabitans sp. nov., Microbacterium phycihabitans sp. nov., and Microbacterium cervinum sp. nov., isolated from dried seaweeds of beach.</title>
        <authorList>
            <person name="Lee S.D."/>
        </authorList>
    </citation>
    <scope>NUCLEOTIDE SEQUENCE [LARGE SCALE GENOMIC DNA]</scope>
    <source>
        <strain evidence="6 7">KSW2-21</strain>
    </source>
</reference>
<comment type="caution">
    <text evidence="6">The sequence shown here is derived from an EMBL/GenBank/DDBJ whole genome shotgun (WGS) entry which is preliminary data.</text>
</comment>
<dbReference type="PANTHER" id="PTHR23420:SF0">
    <property type="entry name" value="ADENOSYLHOMOCYSTEINASE"/>
    <property type="match status" value="1"/>
</dbReference>
<evidence type="ECO:0000313" key="6">
    <source>
        <dbReference type="EMBL" id="MDU0327180.1"/>
    </source>
</evidence>
<keyword evidence="3" id="KW-0554">One-carbon metabolism</keyword>
<gene>
    <name evidence="6" type="ORF">RWH43_10470</name>
</gene>
<dbReference type="InterPro" id="IPR020082">
    <property type="entry name" value="S-Ado-L-homoCys_hydrolase_CS"/>
</dbReference>
<evidence type="ECO:0000256" key="4">
    <source>
        <dbReference type="ARBA" id="ARBA00023027"/>
    </source>
</evidence>
<dbReference type="Pfam" id="PF05221">
    <property type="entry name" value="AdoHcyase"/>
    <property type="match status" value="1"/>
</dbReference>
<dbReference type="SMART" id="SM00997">
    <property type="entry name" value="AdoHcyase_NAD"/>
    <property type="match status" value="1"/>
</dbReference>
<sequence length="377" mass="39582">MTTRTYPTPPAPGLDWADAHMPLTREAVRELAPVFDGLRIAMCLHIEPKTAVLVRLLVEAGAQVSLTGSPGTTREDTVADLRDRGVTVHAARDDDAPRVAAVLASDPHLILDNGGDLFRGVLDGHPAPHLCGGTEETTTGGIVLRRREHEVRHPIVVINDSPLKLLVENRFGVGQSVVQAFMNATNLMIPGSRATVIGFGPCGRGTAHTLRQLGAVVTVVDTDPYRALEASLEGFTVAGLDEALAQARFVFLATGAPGVLGAAQIAHLPHGVIIAGVGHHPWEMDLAALGRPVATEGFHATYAVPGDRAVHVIADTNMVNLVAGLGNPIEAMDLGLTLQARSLAAVARGEVATGVHPVPDAVDRGIAEAFLRLRTAN</sequence>
<dbReference type="SMART" id="SM00996">
    <property type="entry name" value="AdoHcyase"/>
    <property type="match status" value="1"/>
</dbReference>
<comment type="similarity">
    <text evidence="2">Belongs to the adenosylhomocysteinase family.</text>
</comment>
<proteinExistence type="inferred from homology"/>
<dbReference type="Proteomes" id="UP001256673">
    <property type="component" value="Unassembled WGS sequence"/>
</dbReference>
<evidence type="ECO:0000256" key="3">
    <source>
        <dbReference type="ARBA" id="ARBA00022563"/>
    </source>
</evidence>
<dbReference type="InterPro" id="IPR036291">
    <property type="entry name" value="NAD(P)-bd_dom_sf"/>
</dbReference>